<dbReference type="Pfam" id="PF19619">
    <property type="entry name" value="DUF6124"/>
    <property type="match status" value="1"/>
</dbReference>
<protein>
    <submittedName>
        <fullName evidence="1">DUF3077 domain-containing protein</fullName>
    </submittedName>
</protein>
<evidence type="ECO:0000313" key="1">
    <source>
        <dbReference type="EMBL" id="NJO99421.1"/>
    </source>
</evidence>
<gene>
    <name evidence="1" type="ORF">HBH25_00870</name>
</gene>
<evidence type="ECO:0000313" key="2">
    <source>
        <dbReference type="Proteomes" id="UP000746535"/>
    </source>
</evidence>
<proteinExistence type="predicted"/>
<organism evidence="1 2">
    <name type="scientific">Pseudomonas quercus</name>
    <dbReference type="NCBI Taxonomy" id="2722792"/>
    <lineage>
        <taxon>Bacteria</taxon>
        <taxon>Pseudomonadati</taxon>
        <taxon>Pseudomonadota</taxon>
        <taxon>Gammaproteobacteria</taxon>
        <taxon>Pseudomonadales</taxon>
        <taxon>Pseudomonadaceae</taxon>
        <taxon>Pseudomonas</taxon>
    </lineage>
</organism>
<comment type="caution">
    <text evidence="1">The sequence shown here is derived from an EMBL/GenBank/DDBJ whole genome shotgun (WGS) entry which is preliminary data.</text>
</comment>
<sequence>MPAMPTHPTFEASSLAASLPLSEVLAHADALLHCASAVAYESADQQHGQARHLALSVVHLVDMARALVVRSLEQPADGNDAPPTPASE</sequence>
<dbReference type="EMBL" id="JAAVJI010000001">
    <property type="protein sequence ID" value="NJO99421.1"/>
    <property type="molecule type" value="Genomic_DNA"/>
</dbReference>
<keyword evidence="2" id="KW-1185">Reference proteome</keyword>
<reference evidence="1 2" key="1">
    <citation type="submission" date="2020-03" db="EMBL/GenBank/DDBJ databases">
        <authorList>
            <person name="Wang L."/>
            <person name="He N."/>
            <person name="Li Y."/>
            <person name="Fang Y."/>
            <person name="Zhang F."/>
        </authorList>
    </citation>
    <scope>NUCLEOTIDE SEQUENCE [LARGE SCALE GENOMIC DNA]</scope>
    <source>
        <strain evidence="2">hsmgli-8</strain>
    </source>
</reference>
<name>A0ABX0YAV4_9PSED</name>
<dbReference type="Proteomes" id="UP000746535">
    <property type="component" value="Unassembled WGS sequence"/>
</dbReference>
<dbReference type="RefSeq" id="WP_168080564.1">
    <property type="nucleotide sequence ID" value="NZ_JAAVJI010000001.1"/>
</dbReference>
<accession>A0ABX0YAV4</accession>